<dbReference type="Pfam" id="PF04306">
    <property type="entry name" value="DUF456"/>
    <property type="match status" value="1"/>
</dbReference>
<keyword evidence="1" id="KW-0812">Transmembrane</keyword>
<protein>
    <submittedName>
        <fullName evidence="2">DUF456 domain-containing protein</fullName>
    </submittedName>
</protein>
<dbReference type="EMBL" id="PSZM01000041">
    <property type="protein sequence ID" value="PQL91299.1"/>
    <property type="molecule type" value="Genomic_DNA"/>
</dbReference>
<dbReference type="OrthoDB" id="9808460at2"/>
<evidence type="ECO:0000313" key="3">
    <source>
        <dbReference type="Proteomes" id="UP000238042"/>
    </source>
</evidence>
<dbReference type="AlphaFoldDB" id="A0A2S8A9P5"/>
<dbReference type="InterPro" id="IPR007403">
    <property type="entry name" value="DUF456"/>
</dbReference>
<dbReference type="PANTHER" id="PTHR39165:SF1">
    <property type="entry name" value="DUF456 DOMAIN-CONTAINING PROTEIN"/>
    <property type="match status" value="1"/>
</dbReference>
<dbReference type="RefSeq" id="WP_105247189.1">
    <property type="nucleotide sequence ID" value="NZ_PSZM01000041.1"/>
</dbReference>
<accession>A0A2S8A9P5</accession>
<feature type="transmembrane region" description="Helical" evidence="1">
    <location>
        <begin position="132"/>
        <end position="160"/>
    </location>
</feature>
<keyword evidence="1" id="KW-1133">Transmembrane helix</keyword>
<feature type="transmembrane region" description="Helical" evidence="1">
    <location>
        <begin position="85"/>
        <end position="112"/>
    </location>
</feature>
<feature type="transmembrane region" description="Helical" evidence="1">
    <location>
        <begin position="50"/>
        <end position="73"/>
    </location>
</feature>
<gene>
    <name evidence="2" type="ORF">C4S77_08550</name>
</gene>
<keyword evidence="1" id="KW-0472">Membrane</keyword>
<sequence length="161" mass="17500">MTYTIWIVIISLLIIISIVGSVMPFIPGPSIAFAALLIYKLCPLGNNLSWWWIVFGAILTLLAIITEYLIPIISTKKFGGSKYGAIGATLGIILGFFIPFGFILGPFLGALLGELINDAVNYKKAFKASLGAFIGFFLGIGTNILVCGILITIIFIHYIFY</sequence>
<keyword evidence="3" id="KW-1185">Reference proteome</keyword>
<dbReference type="PANTHER" id="PTHR39165">
    <property type="entry name" value="IG HYPOTHETICAL 17883"/>
    <property type="match status" value="1"/>
</dbReference>
<evidence type="ECO:0000313" key="2">
    <source>
        <dbReference type="EMBL" id="PQL91299.1"/>
    </source>
</evidence>
<name>A0A2S8A9P5_9FLAO</name>
<organism evidence="2 3">
    <name type="scientific">Apibacter adventoris</name>
    <dbReference type="NCBI Taxonomy" id="1679466"/>
    <lineage>
        <taxon>Bacteria</taxon>
        <taxon>Pseudomonadati</taxon>
        <taxon>Bacteroidota</taxon>
        <taxon>Flavobacteriia</taxon>
        <taxon>Flavobacteriales</taxon>
        <taxon>Weeksellaceae</taxon>
        <taxon>Apibacter</taxon>
    </lineage>
</organism>
<evidence type="ECO:0000256" key="1">
    <source>
        <dbReference type="SAM" id="Phobius"/>
    </source>
</evidence>
<comment type="caution">
    <text evidence="2">The sequence shown here is derived from an EMBL/GenBank/DDBJ whole genome shotgun (WGS) entry which is preliminary data.</text>
</comment>
<proteinExistence type="predicted"/>
<dbReference type="Proteomes" id="UP000238042">
    <property type="component" value="Unassembled WGS sequence"/>
</dbReference>
<reference evidence="2 3" key="1">
    <citation type="submission" date="2018-02" db="EMBL/GenBank/DDBJ databases">
        <title>Genome sequences of Apibacter spp., gut symbionts of Asian honey bees.</title>
        <authorList>
            <person name="Kwong W.K."/>
            <person name="Steele M.I."/>
            <person name="Moran N.A."/>
        </authorList>
    </citation>
    <scope>NUCLEOTIDE SEQUENCE [LARGE SCALE GENOMIC DNA]</scope>
    <source>
        <strain evidence="3">wkB301</strain>
    </source>
</reference>